<gene>
    <name evidence="2" type="ORF">ASUIS_2279</name>
</gene>
<dbReference type="InterPro" id="IPR014966">
    <property type="entry name" value="FRG-dom"/>
</dbReference>
<dbReference type="AlphaFoldDB" id="A0AAD0SSS6"/>
<evidence type="ECO:0000313" key="3">
    <source>
        <dbReference type="Proteomes" id="UP000263040"/>
    </source>
</evidence>
<organism evidence="2 3">
    <name type="scientific">Arcobacter suis CECT 7833</name>
    <dbReference type="NCBI Taxonomy" id="663365"/>
    <lineage>
        <taxon>Bacteria</taxon>
        <taxon>Pseudomonadati</taxon>
        <taxon>Campylobacterota</taxon>
        <taxon>Epsilonproteobacteria</taxon>
        <taxon>Campylobacterales</taxon>
        <taxon>Arcobacteraceae</taxon>
        <taxon>Arcobacter</taxon>
    </lineage>
</organism>
<dbReference type="EMBL" id="CP032100">
    <property type="protein sequence ID" value="AXX90697.1"/>
    <property type="molecule type" value="Genomic_DNA"/>
</dbReference>
<protein>
    <submittedName>
        <fullName evidence="2">FRG domain-containing protein</fullName>
    </submittedName>
</protein>
<dbReference type="Proteomes" id="UP000263040">
    <property type="component" value="Chromosome"/>
</dbReference>
<keyword evidence="3" id="KW-1185">Reference proteome</keyword>
<evidence type="ECO:0000259" key="1">
    <source>
        <dbReference type="SMART" id="SM00901"/>
    </source>
</evidence>
<reference evidence="2 3" key="1">
    <citation type="submission" date="2018-08" db="EMBL/GenBank/DDBJ databases">
        <title>Complete genome of the Arcobacter suis type strain LMG 26152.</title>
        <authorList>
            <person name="Miller W.G."/>
            <person name="Yee E."/>
            <person name="Bono J.L."/>
        </authorList>
    </citation>
    <scope>NUCLEOTIDE SEQUENCE [LARGE SCALE GENOMIC DNA]</scope>
    <source>
        <strain evidence="2 3">CECT 7833</strain>
    </source>
</reference>
<dbReference type="KEGG" id="asui:ASUIS_2279"/>
<feature type="domain" description="FRG" evidence="1">
    <location>
        <begin position="22"/>
        <end position="122"/>
    </location>
</feature>
<sequence>MWKLDINTINNVSEYLDVIRKRGFLCCYRGQTQDWPLVPSLGRLKDRNFLDGLLEIEEEIVEKFTQYSYPYLENKSMSYFEYLIQAQHHGLPTRLLDFTSNPLIALYFAIEENISNTDGVVWGIDEFEQNKTPSINENKIVFYAPRHTNNRIINQNSIFAVFPIKRNTEEITPLETYNLRIFQKIIIPSNIKESIKNELNFLGINKMSIYPGIEGIVEKIKEELILK</sequence>
<name>A0AAD0SSS6_9BACT</name>
<proteinExistence type="predicted"/>
<dbReference type="RefSeq" id="WP_118887271.1">
    <property type="nucleotide sequence ID" value="NZ_CP032100.1"/>
</dbReference>
<accession>A0AAD0SSS6</accession>
<dbReference type="SMART" id="SM00901">
    <property type="entry name" value="FRG"/>
    <property type="match status" value="1"/>
</dbReference>
<evidence type="ECO:0000313" key="2">
    <source>
        <dbReference type="EMBL" id="AXX90697.1"/>
    </source>
</evidence>
<dbReference type="Pfam" id="PF08867">
    <property type="entry name" value="FRG"/>
    <property type="match status" value="1"/>
</dbReference>